<dbReference type="RefSeq" id="WP_108685167.1">
    <property type="nucleotide sequence ID" value="NZ_QCYK01000001.1"/>
</dbReference>
<keyword evidence="4" id="KW-1185">Reference proteome</keyword>
<evidence type="ECO:0000313" key="4">
    <source>
        <dbReference type="Proteomes" id="UP000244450"/>
    </source>
</evidence>
<comment type="caution">
    <text evidence="3">The sequence shown here is derived from an EMBL/GenBank/DDBJ whole genome shotgun (WGS) entry which is preliminary data.</text>
</comment>
<dbReference type="AlphaFoldDB" id="A0A2T7BLH6"/>
<keyword evidence="1" id="KW-0732">Signal</keyword>
<accession>A0A2T7BLH6</accession>
<sequence>MRRIVFTLALIGGFFSAMAQDGGGSGVAKKALQKSSDFLLVELSYDAWSGLPSGVKTGFNRGFNTYFMYDVKLQPHLSIAPGVGFGTSGIFLKGYRLDNSDGNVSTVPSLSSTDNKGRFKVATTYFDIPVELRYRANSDNANKGFKAAIGIKAGYLLNAHTKEVLSVNNSRVVEKEISRRYFNNFRFAATARVGLGPIGLFGSYNLNPIFKNTSQLDPTCYSIGIYVSGL</sequence>
<feature type="domain" description="Outer membrane protein beta-barrel" evidence="2">
    <location>
        <begin position="58"/>
        <end position="207"/>
    </location>
</feature>
<proteinExistence type="predicted"/>
<evidence type="ECO:0000313" key="3">
    <source>
        <dbReference type="EMBL" id="PUZ28528.1"/>
    </source>
</evidence>
<feature type="chain" id="PRO_5015549858" description="Outer membrane protein beta-barrel domain-containing protein" evidence="1">
    <location>
        <begin position="20"/>
        <end position="230"/>
    </location>
</feature>
<dbReference type="OrthoDB" id="959017at2"/>
<reference evidence="3 4" key="1">
    <citation type="submission" date="2018-04" db="EMBL/GenBank/DDBJ databases">
        <title>Chitinophaga fuyangensis sp. nov., isolated from soil in a chemical factory.</title>
        <authorList>
            <person name="Chen K."/>
        </authorList>
    </citation>
    <scope>NUCLEOTIDE SEQUENCE [LARGE SCALE GENOMIC DNA]</scope>
    <source>
        <strain evidence="3 4">LY-1</strain>
    </source>
</reference>
<dbReference type="EMBL" id="QCYK01000001">
    <property type="protein sequence ID" value="PUZ28528.1"/>
    <property type="molecule type" value="Genomic_DNA"/>
</dbReference>
<gene>
    <name evidence="3" type="ORF">DCC81_03330</name>
</gene>
<feature type="signal peptide" evidence="1">
    <location>
        <begin position="1"/>
        <end position="19"/>
    </location>
</feature>
<organism evidence="3 4">
    <name type="scientific">Chitinophaga parva</name>
    <dbReference type="NCBI Taxonomy" id="2169414"/>
    <lineage>
        <taxon>Bacteria</taxon>
        <taxon>Pseudomonadati</taxon>
        <taxon>Bacteroidota</taxon>
        <taxon>Chitinophagia</taxon>
        <taxon>Chitinophagales</taxon>
        <taxon>Chitinophagaceae</taxon>
        <taxon>Chitinophaga</taxon>
    </lineage>
</organism>
<evidence type="ECO:0000256" key="1">
    <source>
        <dbReference type="SAM" id="SignalP"/>
    </source>
</evidence>
<protein>
    <recommendedName>
        <fullName evidence="2">Outer membrane protein beta-barrel domain-containing protein</fullName>
    </recommendedName>
</protein>
<dbReference type="Pfam" id="PF13568">
    <property type="entry name" value="OMP_b-brl_2"/>
    <property type="match status" value="1"/>
</dbReference>
<evidence type="ECO:0000259" key="2">
    <source>
        <dbReference type="Pfam" id="PF13568"/>
    </source>
</evidence>
<dbReference type="InterPro" id="IPR025665">
    <property type="entry name" value="Beta-barrel_OMP_2"/>
</dbReference>
<dbReference type="Proteomes" id="UP000244450">
    <property type="component" value="Unassembled WGS sequence"/>
</dbReference>
<name>A0A2T7BLH6_9BACT</name>